<protein>
    <submittedName>
        <fullName evidence="3">Uncharacterized protein</fullName>
    </submittedName>
</protein>
<accession>A0A158L3K8</accession>
<keyword evidence="4" id="KW-1185">Reference proteome</keyword>
<gene>
    <name evidence="3" type="ORF">AWB74_08349</name>
</gene>
<keyword evidence="2" id="KW-0472">Membrane</keyword>
<evidence type="ECO:0000313" key="4">
    <source>
        <dbReference type="Proteomes" id="UP000055019"/>
    </source>
</evidence>
<dbReference type="Proteomes" id="UP000055019">
    <property type="component" value="Unassembled WGS sequence"/>
</dbReference>
<feature type="region of interest" description="Disordered" evidence="1">
    <location>
        <begin position="130"/>
        <end position="158"/>
    </location>
</feature>
<comment type="caution">
    <text evidence="3">The sequence shown here is derived from an EMBL/GenBank/DDBJ whole genome shotgun (WGS) entry which is preliminary data.</text>
</comment>
<name>A0A158L3K8_9BURK</name>
<evidence type="ECO:0000256" key="2">
    <source>
        <dbReference type="SAM" id="Phobius"/>
    </source>
</evidence>
<sequence length="187" mass="20968">MGPLRNAESLHFRKIFSVHSANGHVSRRFQAHLVPCQLLVENMMSVNHHFAQNRDPATVLALSDLLFRVLLGAQRMPFEPTGPVAFGTFVLFIGIFALVWLLTVRRARIAKELRQSCRIRAAEMPTATDDFSNQTTLASDKRKTSCGTSASRSRRSPFHGALVPSTVARKCRRRRRAILCADRRAAT</sequence>
<keyword evidence="2" id="KW-1133">Transmembrane helix</keyword>
<proteinExistence type="predicted"/>
<evidence type="ECO:0000313" key="3">
    <source>
        <dbReference type="EMBL" id="SAL87978.1"/>
    </source>
</evidence>
<reference evidence="3" key="1">
    <citation type="submission" date="2016-01" db="EMBL/GenBank/DDBJ databases">
        <authorList>
            <person name="Peeters C."/>
        </authorList>
    </citation>
    <scope>NUCLEOTIDE SEQUENCE [LARGE SCALE GENOMIC DNA]</scope>
    <source>
        <strain evidence="3">LMG 29317</strain>
    </source>
</reference>
<organism evidence="3 4">
    <name type="scientific">Caballeronia arvi</name>
    <dbReference type="NCBI Taxonomy" id="1777135"/>
    <lineage>
        <taxon>Bacteria</taxon>
        <taxon>Pseudomonadati</taxon>
        <taxon>Pseudomonadota</taxon>
        <taxon>Betaproteobacteria</taxon>
        <taxon>Burkholderiales</taxon>
        <taxon>Burkholderiaceae</taxon>
        <taxon>Caballeronia</taxon>
    </lineage>
</organism>
<dbReference type="EMBL" id="FCOM02000108">
    <property type="protein sequence ID" value="SAL87978.1"/>
    <property type="molecule type" value="Genomic_DNA"/>
</dbReference>
<evidence type="ECO:0000256" key="1">
    <source>
        <dbReference type="SAM" id="MobiDB-lite"/>
    </source>
</evidence>
<dbReference type="AlphaFoldDB" id="A0A158L3K8"/>
<keyword evidence="2" id="KW-0812">Transmembrane</keyword>
<feature type="transmembrane region" description="Helical" evidence="2">
    <location>
        <begin position="84"/>
        <end position="104"/>
    </location>
</feature>